<reference evidence="1" key="1">
    <citation type="submission" date="2016-06" db="UniProtKB">
        <authorList>
            <consortium name="WormBaseParasite"/>
        </authorList>
    </citation>
    <scope>IDENTIFICATION</scope>
</reference>
<proteinExistence type="predicted"/>
<evidence type="ECO:0000313" key="1">
    <source>
        <dbReference type="WBParaSite" id="ECPE_0000928801-mRNA-1"/>
    </source>
</evidence>
<protein>
    <submittedName>
        <fullName evidence="1">Fibronectin type-III domain-containing protein</fullName>
    </submittedName>
</protein>
<name>A0A183AQM5_9TREM</name>
<sequence length="360" mass="40729">LDIPPIANTDIALIWLHKGLYHHMETRSSSDSRPVELTITSCIDYQLNVVRLLSPIAREFMGSVDIQPGKIEISKVLTFGNQAHIQYKLNQFCQMKHFHAQVNHLPGVPTPQQSISNDRIQLSPLSSCVNYDVQLIAYYVPESYSVSRVMRIALPAAHDENKVHLSIEDENLLIEWKARAACQLKKSVINVLRNNEPWKQFDHTGAGPSDRIPLEKQYSTYAVSIKFIYANDFSEMSEIVSIVYGSQTTNSLNLTFDLHPNRMDLLWTGPGLYQPLFYRVDGVYDNGNEITKVVTGHRCTIPLEPGVEYANVIVAAVDANGERKISSHRTAWPKRGDSNSSLFTRSHLVYSHAIRELFHA</sequence>
<organism evidence="1">
    <name type="scientific">Echinostoma caproni</name>
    <dbReference type="NCBI Taxonomy" id="27848"/>
    <lineage>
        <taxon>Eukaryota</taxon>
        <taxon>Metazoa</taxon>
        <taxon>Spiralia</taxon>
        <taxon>Lophotrochozoa</taxon>
        <taxon>Platyhelminthes</taxon>
        <taxon>Trematoda</taxon>
        <taxon>Digenea</taxon>
        <taxon>Plagiorchiida</taxon>
        <taxon>Echinostomata</taxon>
        <taxon>Echinostomatoidea</taxon>
        <taxon>Echinostomatidae</taxon>
        <taxon>Echinostoma</taxon>
    </lineage>
</organism>
<dbReference type="WBParaSite" id="ECPE_0000928801-mRNA-1">
    <property type="protein sequence ID" value="ECPE_0000928801-mRNA-1"/>
    <property type="gene ID" value="ECPE_0000928801"/>
</dbReference>
<accession>A0A183AQM5</accession>
<dbReference type="AlphaFoldDB" id="A0A183AQM5"/>